<keyword evidence="2" id="KW-1133">Transmembrane helix</keyword>
<dbReference type="EMBL" id="SUTF01000001">
    <property type="protein sequence ID" value="MBE6509663.1"/>
    <property type="molecule type" value="Genomic_DNA"/>
</dbReference>
<proteinExistence type="predicted"/>
<gene>
    <name evidence="3" type="ORF">E7Z74_00115</name>
</gene>
<keyword evidence="2" id="KW-0472">Membrane</keyword>
<evidence type="ECO:0000313" key="4">
    <source>
        <dbReference type="Proteomes" id="UP000713479"/>
    </source>
</evidence>
<evidence type="ECO:0000313" key="3">
    <source>
        <dbReference type="EMBL" id="MBE6509663.1"/>
    </source>
</evidence>
<dbReference type="Proteomes" id="UP000713479">
    <property type="component" value="Unassembled WGS sequence"/>
</dbReference>
<comment type="caution">
    <text evidence="3">The sequence shown here is derived from an EMBL/GenBank/DDBJ whole genome shotgun (WGS) entry which is preliminary data.</text>
</comment>
<reference evidence="3" key="1">
    <citation type="submission" date="2019-04" db="EMBL/GenBank/DDBJ databases">
        <title>Evolution of Biomass-Degrading Anaerobic Consortia Revealed by Metagenomics.</title>
        <authorList>
            <person name="Peng X."/>
        </authorList>
    </citation>
    <scope>NUCLEOTIDE SEQUENCE</scope>
    <source>
        <strain evidence="3">SIG13</strain>
    </source>
</reference>
<feature type="region of interest" description="Disordered" evidence="1">
    <location>
        <begin position="210"/>
        <end position="233"/>
    </location>
</feature>
<organism evidence="3 4">
    <name type="scientific">Methanobrevibacter millerae</name>
    <dbReference type="NCBI Taxonomy" id="230361"/>
    <lineage>
        <taxon>Archaea</taxon>
        <taxon>Methanobacteriati</taxon>
        <taxon>Methanobacteriota</taxon>
        <taxon>Methanomada group</taxon>
        <taxon>Methanobacteria</taxon>
        <taxon>Methanobacteriales</taxon>
        <taxon>Methanobacteriaceae</taxon>
        <taxon>Methanobrevibacter</taxon>
    </lineage>
</organism>
<name>A0A8T3VEG8_9EURY</name>
<sequence length="233" mass="26334">MNNKTLEIFTSNGHVFIKHADDNTTLLFLDLQTGTVRDCFTYYGLLGTMPCYHDKITDNAWKYGNNLLNHSSNAYSGLKNIFSVSIFSSVFVEGGSLMLEGFIGISLGAAAVIAIPLFITLFPDHANELWKKFVYLLNPNYKEYPNIPIIENNDPQYIINTNVLYLNQQKPITYKIITLNDDFRNYPYDKTTDKTRKQVLIQNMKINQPTLNAPAGDTPNSTDGTWNDVGIIS</sequence>
<accession>A0A8T3VEG8</accession>
<evidence type="ECO:0000256" key="1">
    <source>
        <dbReference type="SAM" id="MobiDB-lite"/>
    </source>
</evidence>
<dbReference type="AlphaFoldDB" id="A0A8T3VEG8"/>
<feature type="transmembrane region" description="Helical" evidence="2">
    <location>
        <begin position="101"/>
        <end position="122"/>
    </location>
</feature>
<protein>
    <submittedName>
        <fullName evidence="3">Uncharacterized protein</fullName>
    </submittedName>
</protein>
<evidence type="ECO:0000256" key="2">
    <source>
        <dbReference type="SAM" id="Phobius"/>
    </source>
</evidence>
<keyword evidence="2" id="KW-0812">Transmembrane</keyword>